<evidence type="ECO:0000313" key="9">
    <source>
        <dbReference type="EMBL" id="TWU27706.1"/>
    </source>
</evidence>
<dbReference type="InterPro" id="IPR042213">
    <property type="entry name" value="NBD_C_sf"/>
</dbReference>
<evidence type="ECO:0000256" key="2">
    <source>
        <dbReference type="ARBA" id="ARBA00022679"/>
    </source>
</evidence>
<accession>A0A5C6CXE4</accession>
<dbReference type="InterPro" id="IPR010737">
    <property type="entry name" value="4-carb_acid_sugar_kinase_N"/>
</dbReference>
<evidence type="ECO:0000259" key="8">
    <source>
        <dbReference type="Pfam" id="PF17042"/>
    </source>
</evidence>
<evidence type="ECO:0000256" key="5">
    <source>
        <dbReference type="ARBA" id="ARBA00022840"/>
    </source>
</evidence>
<dbReference type="GO" id="GO:0016301">
    <property type="term" value="F:kinase activity"/>
    <property type="evidence" value="ECO:0007669"/>
    <property type="project" value="UniProtKB-KW"/>
</dbReference>
<dbReference type="Gene3D" id="3.40.50.10840">
    <property type="entry name" value="Putative sugar-binding, N-terminal domain"/>
    <property type="match status" value="1"/>
</dbReference>
<feature type="domain" description="Four-carbon acid sugar kinase N-terminal" evidence="7">
    <location>
        <begin position="7"/>
        <end position="250"/>
    </location>
</feature>
<evidence type="ECO:0000256" key="3">
    <source>
        <dbReference type="ARBA" id="ARBA00022741"/>
    </source>
</evidence>
<keyword evidence="4" id="KW-0418">Kinase</keyword>
<gene>
    <name evidence="9" type="ORF">Pla144_24830</name>
</gene>
<dbReference type="Pfam" id="PF17042">
    <property type="entry name" value="NBD_C"/>
    <property type="match status" value="1"/>
</dbReference>
<keyword evidence="6" id="KW-0119">Carbohydrate metabolism</keyword>
<dbReference type="Gene3D" id="3.40.980.20">
    <property type="entry name" value="Four-carbon acid sugar kinase, nucleotide binding domain"/>
    <property type="match status" value="1"/>
</dbReference>
<comment type="caution">
    <text evidence="9">The sequence shown here is derived from an EMBL/GenBank/DDBJ whole genome shotgun (WGS) entry which is preliminary data.</text>
</comment>
<dbReference type="OrthoDB" id="9778478at2"/>
<evidence type="ECO:0000313" key="10">
    <source>
        <dbReference type="Proteomes" id="UP000318437"/>
    </source>
</evidence>
<evidence type="ECO:0000256" key="4">
    <source>
        <dbReference type="ARBA" id="ARBA00022777"/>
    </source>
</evidence>
<dbReference type="InterPro" id="IPR037051">
    <property type="entry name" value="4-carb_acid_sugar_kinase_N_sf"/>
</dbReference>
<feature type="domain" description="Four-carbon acid sugar kinase nucleotide binding" evidence="8">
    <location>
        <begin position="276"/>
        <end position="453"/>
    </location>
</feature>
<protein>
    <recommendedName>
        <fullName evidence="11">Four-carbon acid sugar kinase family protein</fullName>
    </recommendedName>
</protein>
<evidence type="ECO:0000256" key="1">
    <source>
        <dbReference type="ARBA" id="ARBA00005715"/>
    </source>
</evidence>
<proteinExistence type="inferred from homology"/>
<dbReference type="Proteomes" id="UP000318437">
    <property type="component" value="Unassembled WGS sequence"/>
</dbReference>
<dbReference type="AlphaFoldDB" id="A0A5C6CXE4"/>
<dbReference type="Pfam" id="PF07005">
    <property type="entry name" value="SBD_N"/>
    <property type="match status" value="1"/>
</dbReference>
<name>A0A5C6CXE4_9BACT</name>
<dbReference type="EMBL" id="SJPS01000003">
    <property type="protein sequence ID" value="TWU27706.1"/>
    <property type="molecule type" value="Genomic_DNA"/>
</dbReference>
<dbReference type="GO" id="GO:0005524">
    <property type="term" value="F:ATP binding"/>
    <property type="evidence" value="ECO:0007669"/>
    <property type="project" value="UniProtKB-KW"/>
</dbReference>
<dbReference type="InterPro" id="IPR031475">
    <property type="entry name" value="NBD_C"/>
</dbReference>
<dbReference type="SUPFAM" id="SSF142764">
    <property type="entry name" value="YgbK-like"/>
    <property type="match status" value="1"/>
</dbReference>
<keyword evidence="2" id="KW-0808">Transferase</keyword>
<organism evidence="9 10">
    <name type="scientific">Bythopirellula polymerisocia</name>
    <dbReference type="NCBI Taxonomy" id="2528003"/>
    <lineage>
        <taxon>Bacteria</taxon>
        <taxon>Pseudomonadati</taxon>
        <taxon>Planctomycetota</taxon>
        <taxon>Planctomycetia</taxon>
        <taxon>Pirellulales</taxon>
        <taxon>Lacipirellulaceae</taxon>
        <taxon>Bythopirellula</taxon>
    </lineage>
</organism>
<evidence type="ECO:0000256" key="6">
    <source>
        <dbReference type="ARBA" id="ARBA00023277"/>
    </source>
</evidence>
<keyword evidence="3" id="KW-0547">Nucleotide-binding</keyword>
<evidence type="ECO:0000259" key="7">
    <source>
        <dbReference type="Pfam" id="PF07005"/>
    </source>
</evidence>
<evidence type="ECO:0008006" key="11">
    <source>
        <dbReference type="Google" id="ProtNLM"/>
    </source>
</evidence>
<keyword evidence="5" id="KW-0067">ATP-binding</keyword>
<keyword evidence="10" id="KW-1185">Reference proteome</keyword>
<comment type="similarity">
    <text evidence="1">Belongs to the four-carbon acid sugar kinase family.</text>
</comment>
<dbReference type="RefSeq" id="WP_146450876.1">
    <property type="nucleotide sequence ID" value="NZ_SJPS01000003.1"/>
</dbReference>
<reference evidence="9 10" key="1">
    <citation type="submission" date="2019-02" db="EMBL/GenBank/DDBJ databases">
        <title>Deep-cultivation of Planctomycetes and their phenomic and genomic characterization uncovers novel biology.</title>
        <authorList>
            <person name="Wiegand S."/>
            <person name="Jogler M."/>
            <person name="Boedeker C."/>
            <person name="Pinto D."/>
            <person name="Vollmers J."/>
            <person name="Rivas-Marin E."/>
            <person name="Kohn T."/>
            <person name="Peeters S.H."/>
            <person name="Heuer A."/>
            <person name="Rast P."/>
            <person name="Oberbeckmann S."/>
            <person name="Bunk B."/>
            <person name="Jeske O."/>
            <person name="Meyerdierks A."/>
            <person name="Storesund J.E."/>
            <person name="Kallscheuer N."/>
            <person name="Luecker S."/>
            <person name="Lage O.M."/>
            <person name="Pohl T."/>
            <person name="Merkel B.J."/>
            <person name="Hornburger P."/>
            <person name="Mueller R.-W."/>
            <person name="Bruemmer F."/>
            <person name="Labrenz M."/>
            <person name="Spormann A.M."/>
            <person name="Op Den Camp H."/>
            <person name="Overmann J."/>
            <person name="Amann R."/>
            <person name="Jetten M.S.M."/>
            <person name="Mascher T."/>
            <person name="Medema M.H."/>
            <person name="Devos D.P."/>
            <person name="Kaster A.-K."/>
            <person name="Ovreas L."/>
            <person name="Rohde M."/>
            <person name="Galperin M.Y."/>
            <person name="Jogler C."/>
        </authorList>
    </citation>
    <scope>NUCLEOTIDE SEQUENCE [LARGE SCALE GENOMIC DNA]</scope>
    <source>
        <strain evidence="9 10">Pla144</strain>
    </source>
</reference>
<sequence>MNDLLLTYYGDDFTGSTDALECLSRAGVRTALFTRPPTREMLARHSGLQAVGVAGTTRSLSPSAMEKELVHAFTALQELQPRHIHYKVCSTFDSAPEIGSIGCAIDVGRRVLGSPNVSLVVGAPSLGRYCAFGHLFATAGVNYGEEVFRLDRHPSASGHSKTPMTESDLRIHLGKQTKAKLALFDLLKFSLTAEQQRQELNQLVAAGAEVVLFDVVNDDQLKQIGALLDQSEGPESLRFAVGSSGVEMALCSQWASMGKLKPRDNWENPGKTSQVLIVSGSCSPVTKSQIEWAAKNGIVEVAIDTASVAADEGSHQSIQRSANEVVDLLKSGKSVVAHTSKGNSDPRIAATAEVLSKWSTNGGPSASCSSQVLGTAMGRLVRQALDETSVRRVCVAGGDTSSYLAQEIGIETLEMLCPFAPGSPICTAHAPNSPADRIEINFKGGQVGSEEFFGSLLAGTIQ</sequence>